<keyword evidence="3" id="KW-1185">Reference proteome</keyword>
<dbReference type="OMA" id="REDWMAS"/>
<reference evidence="2 3" key="1">
    <citation type="journal article" date="2010" name="Proc. Natl. Acad. Sci. U.S.A.">
        <title>Insights into evolution of multicellular fungi from the assembled chromosomes of the mushroom Coprinopsis cinerea (Coprinus cinereus).</title>
        <authorList>
            <person name="Stajich J.E."/>
            <person name="Wilke S.K."/>
            <person name="Ahren D."/>
            <person name="Au C.H."/>
            <person name="Birren B.W."/>
            <person name="Borodovsky M."/>
            <person name="Burns C."/>
            <person name="Canback B."/>
            <person name="Casselton L.A."/>
            <person name="Cheng C.K."/>
            <person name="Deng J."/>
            <person name="Dietrich F.S."/>
            <person name="Fargo D.C."/>
            <person name="Farman M.L."/>
            <person name="Gathman A.C."/>
            <person name="Goldberg J."/>
            <person name="Guigo R."/>
            <person name="Hoegger P.J."/>
            <person name="Hooker J.B."/>
            <person name="Huggins A."/>
            <person name="James T.Y."/>
            <person name="Kamada T."/>
            <person name="Kilaru S."/>
            <person name="Kodira C."/>
            <person name="Kues U."/>
            <person name="Kupfer D."/>
            <person name="Kwan H.S."/>
            <person name="Lomsadze A."/>
            <person name="Li W."/>
            <person name="Lilly W.W."/>
            <person name="Ma L.J."/>
            <person name="Mackey A.J."/>
            <person name="Manning G."/>
            <person name="Martin F."/>
            <person name="Muraguchi H."/>
            <person name="Natvig D.O."/>
            <person name="Palmerini H."/>
            <person name="Ramesh M.A."/>
            <person name="Rehmeyer C.J."/>
            <person name="Roe B.A."/>
            <person name="Shenoy N."/>
            <person name="Stanke M."/>
            <person name="Ter-Hovhannisyan V."/>
            <person name="Tunlid A."/>
            <person name="Velagapudi R."/>
            <person name="Vision T.J."/>
            <person name="Zeng Q."/>
            <person name="Zolan M.E."/>
            <person name="Pukkila P.J."/>
        </authorList>
    </citation>
    <scope>NUCLEOTIDE SEQUENCE [LARGE SCALE GENOMIC DNA]</scope>
    <source>
        <strain evidence="3">Okayama-7 / 130 / ATCC MYA-4618 / FGSC 9003</strain>
    </source>
</reference>
<dbReference type="SUPFAM" id="SSF81383">
    <property type="entry name" value="F-box domain"/>
    <property type="match status" value="1"/>
</dbReference>
<dbReference type="VEuPathDB" id="FungiDB:CC1G_05617"/>
<evidence type="ECO:0000259" key="1">
    <source>
        <dbReference type="Pfam" id="PF12937"/>
    </source>
</evidence>
<dbReference type="EMBL" id="AACS02000013">
    <property type="protein sequence ID" value="EAU83713.1"/>
    <property type="molecule type" value="Genomic_DNA"/>
</dbReference>
<feature type="domain" description="F-box" evidence="1">
    <location>
        <begin position="14"/>
        <end position="52"/>
    </location>
</feature>
<name>A8P1N1_COPC7</name>
<dbReference type="Gene3D" id="1.20.1280.50">
    <property type="match status" value="1"/>
</dbReference>
<dbReference type="GeneID" id="6014705"/>
<dbReference type="Pfam" id="PF12937">
    <property type="entry name" value="F-box-like"/>
    <property type="match status" value="1"/>
</dbReference>
<protein>
    <recommendedName>
        <fullName evidence="1">F-box domain-containing protein</fullName>
    </recommendedName>
</protein>
<dbReference type="InterPro" id="IPR001810">
    <property type="entry name" value="F-box_dom"/>
</dbReference>
<gene>
    <name evidence="2" type="ORF">CC1G_05617</name>
</gene>
<evidence type="ECO:0000313" key="3">
    <source>
        <dbReference type="Proteomes" id="UP000001861"/>
    </source>
</evidence>
<dbReference type="RefSeq" id="XP_001838136.1">
    <property type="nucleotide sequence ID" value="XM_001838084.1"/>
</dbReference>
<dbReference type="OrthoDB" id="2985176at2759"/>
<comment type="caution">
    <text evidence="2">The sequence shown here is derived from an EMBL/GenBank/DDBJ whole genome shotgun (WGS) entry which is preliminary data.</text>
</comment>
<organism evidence="2 3">
    <name type="scientific">Coprinopsis cinerea (strain Okayama-7 / 130 / ATCC MYA-4618 / FGSC 9003)</name>
    <name type="common">Inky cap fungus</name>
    <name type="synonym">Hormographiella aspergillata</name>
    <dbReference type="NCBI Taxonomy" id="240176"/>
    <lineage>
        <taxon>Eukaryota</taxon>
        <taxon>Fungi</taxon>
        <taxon>Dikarya</taxon>
        <taxon>Basidiomycota</taxon>
        <taxon>Agaricomycotina</taxon>
        <taxon>Agaricomycetes</taxon>
        <taxon>Agaricomycetidae</taxon>
        <taxon>Agaricales</taxon>
        <taxon>Agaricineae</taxon>
        <taxon>Psathyrellaceae</taxon>
        <taxon>Coprinopsis</taxon>
    </lineage>
</organism>
<dbReference type="AlphaFoldDB" id="A8P1N1"/>
<dbReference type="STRING" id="240176.A8P1N1"/>
<dbReference type="eggNOG" id="ENOG502SI8F">
    <property type="taxonomic scope" value="Eukaryota"/>
</dbReference>
<sequence length="329" mass="36984">MVLLSVTNRVLQVPELLDTVCSHLDNISLVRAARVNKTWSPIALSFLWRELDDPRPLFRLLAPGGFEYGNGKFVRSASPPLILSYSNFVSLSPKDFKTLPTEDNWTRFEHYSRRIRSLSIDDTDEKYSLIFDKFARLRPLRPLFPSLRKLEWIAPNENSLTQRSVLFMHDSVRDFSLTLPPIYAHHPSASLRQYFNHFVGRMPLISRLAILMKGYAANIEKELVALTLALKDTLTTLVVPRYFTTSTLIEAAASLPHLTALASHDSIAGVHNAARRFVPNLPAGSFPSLVSLELGVPFVDLVQWFRKGGLPATLQHLTITTPRLEGVGG</sequence>
<dbReference type="InParanoid" id="A8P1N1"/>
<dbReference type="Proteomes" id="UP000001861">
    <property type="component" value="Unassembled WGS sequence"/>
</dbReference>
<dbReference type="InterPro" id="IPR036047">
    <property type="entry name" value="F-box-like_dom_sf"/>
</dbReference>
<evidence type="ECO:0000313" key="2">
    <source>
        <dbReference type="EMBL" id="EAU83713.1"/>
    </source>
</evidence>
<proteinExistence type="predicted"/>
<dbReference type="KEGG" id="cci:CC1G_05617"/>
<accession>A8P1N1</accession>